<evidence type="ECO:0000256" key="1">
    <source>
        <dbReference type="ARBA" id="ARBA00004240"/>
    </source>
</evidence>
<evidence type="ECO:0000256" key="4">
    <source>
        <dbReference type="ARBA" id="ARBA00022679"/>
    </source>
</evidence>
<evidence type="ECO:0000259" key="6">
    <source>
        <dbReference type="Pfam" id="PF04101"/>
    </source>
</evidence>
<dbReference type="NCBIfam" id="NF041548">
    <property type="entry name" value="PssE"/>
    <property type="match status" value="1"/>
</dbReference>
<reference evidence="7 8" key="1">
    <citation type="submission" date="2011-01" db="EMBL/GenBank/DDBJ databases">
        <title>Whole genome sequence of Amphibacillus xylinus NBRC 15112.</title>
        <authorList>
            <person name="Nakazawa H."/>
            <person name="Katano Y."/>
            <person name="Nakamura S."/>
            <person name="Sasagawa M."/>
            <person name="Fukada J."/>
            <person name="Arai T."/>
            <person name="Sasakura N."/>
            <person name="Mochizuki D."/>
            <person name="Hosoyama A."/>
            <person name="Harada K."/>
            <person name="Horikawa H."/>
            <person name="Kato Y."/>
            <person name="Harada T."/>
            <person name="Sasaki K."/>
            <person name="Sekiguchi M."/>
            <person name="Hodoyama M."/>
            <person name="Nishiko R."/>
            <person name="Narita H."/>
            <person name="Hanamaki A."/>
            <person name="Hata C."/>
            <person name="Konno Y."/>
            <person name="Niimura Y."/>
            <person name="Yamazaki S."/>
            <person name="Fujita N."/>
        </authorList>
    </citation>
    <scope>NUCLEOTIDE SEQUENCE [LARGE SCALE GENOMIC DNA]</scope>
    <source>
        <strain evidence="8">ATCC 51415 / DSM 6626 / JCM 7361 / LMG 17667 / NBRC 15112 / Ep01</strain>
    </source>
</reference>
<gene>
    <name evidence="7" type="ordered locus">AXY_20310</name>
</gene>
<dbReference type="GO" id="GO:0006488">
    <property type="term" value="P:dolichol-linked oligosaccharide biosynthetic process"/>
    <property type="evidence" value="ECO:0007669"/>
    <property type="project" value="InterPro"/>
</dbReference>
<keyword evidence="4 7" id="KW-0808">Transferase</keyword>
<dbReference type="PANTHER" id="PTHR12867:SF6">
    <property type="entry name" value="N-ACETYLGLUCOSAMINYLDIPHOSPHODOLICHOL N-ACETYLGLUCOSAMINYLTRANSFERASE"/>
    <property type="match status" value="1"/>
</dbReference>
<evidence type="ECO:0000313" key="7">
    <source>
        <dbReference type="EMBL" id="BAM48163.1"/>
    </source>
</evidence>
<dbReference type="HOGENOM" id="CLU_085408_1_0_9"/>
<comment type="subcellular location">
    <subcellularLocation>
        <location evidence="1">Endoplasmic reticulum</location>
    </subcellularLocation>
</comment>
<keyword evidence="5" id="KW-0256">Endoplasmic reticulum</keyword>
<dbReference type="RefSeq" id="WP_015010749.1">
    <property type="nucleotide sequence ID" value="NC_018704.1"/>
</dbReference>
<evidence type="ECO:0000313" key="8">
    <source>
        <dbReference type="Proteomes" id="UP000006294"/>
    </source>
</evidence>
<feature type="domain" description="Glycosyl transferase family 28 C-terminal" evidence="6">
    <location>
        <begin position="1"/>
        <end position="142"/>
    </location>
</feature>
<dbReference type="KEGG" id="axl:AXY_20310"/>
<evidence type="ECO:0000256" key="2">
    <source>
        <dbReference type="ARBA" id="ARBA00006962"/>
    </source>
</evidence>
<proteinExistence type="inferred from homology"/>
<protein>
    <submittedName>
        <fullName evidence="7">Putative glycosyltransferase</fullName>
    </submittedName>
</protein>
<name>K0J7Y2_AMPXN</name>
<dbReference type="eggNOG" id="COG5017">
    <property type="taxonomic scope" value="Bacteria"/>
</dbReference>
<dbReference type="Proteomes" id="UP000006294">
    <property type="component" value="Chromosome"/>
</dbReference>
<dbReference type="Gene3D" id="3.40.50.2000">
    <property type="entry name" value="Glycogen Phosphorylase B"/>
    <property type="match status" value="1"/>
</dbReference>
<comment type="similarity">
    <text evidence="2">Belongs to the glycosyltransferase 28 family.</text>
</comment>
<evidence type="ECO:0000256" key="5">
    <source>
        <dbReference type="ARBA" id="ARBA00022824"/>
    </source>
</evidence>
<dbReference type="AlphaFoldDB" id="K0J7Y2"/>
<dbReference type="InterPro" id="IPR039042">
    <property type="entry name" value="Alg13-like"/>
</dbReference>
<dbReference type="OrthoDB" id="9814973at2"/>
<dbReference type="InterPro" id="IPR048097">
    <property type="entry name" value="Cps14G-like"/>
</dbReference>
<dbReference type="SUPFAM" id="SSF53756">
    <property type="entry name" value="UDP-Glycosyltransferase/glycogen phosphorylase"/>
    <property type="match status" value="1"/>
</dbReference>
<keyword evidence="8" id="KW-1185">Reference proteome</keyword>
<organism evidence="7 8">
    <name type="scientific">Amphibacillus xylanus (strain ATCC 51415 / DSM 6626 / JCM 7361 / LMG 17667 / NBRC 15112 / Ep01)</name>
    <dbReference type="NCBI Taxonomy" id="698758"/>
    <lineage>
        <taxon>Bacteria</taxon>
        <taxon>Bacillati</taxon>
        <taxon>Bacillota</taxon>
        <taxon>Bacilli</taxon>
        <taxon>Bacillales</taxon>
        <taxon>Bacillaceae</taxon>
        <taxon>Amphibacillus</taxon>
    </lineage>
</organism>
<dbReference type="Pfam" id="PF04101">
    <property type="entry name" value="Glyco_tran_28_C"/>
    <property type="match status" value="1"/>
</dbReference>
<dbReference type="PANTHER" id="PTHR12867">
    <property type="entry name" value="GLYCOSYL TRANSFERASE-RELATED"/>
    <property type="match status" value="1"/>
</dbReference>
<sequence>MIFVVLGTHELSFKRLLIEVESLIKNKTITDKVIVQAGHTRYDSPLMEIHSFVSYQQMDKWFEEADYVISHAGTGSVLGGLKKGKTVIAVPRLKKYHEHNDDHQLQLLDMLGSKGHIIPCHDLKNLKKAVEAVQLFKPKPFVSGREKICSLLETYIEQA</sequence>
<dbReference type="STRING" id="698758.AXY_20310"/>
<dbReference type="GO" id="GO:0016758">
    <property type="term" value="F:hexosyltransferase activity"/>
    <property type="evidence" value="ECO:0007669"/>
    <property type="project" value="InterPro"/>
</dbReference>
<dbReference type="InterPro" id="IPR007235">
    <property type="entry name" value="Glyco_trans_28_C"/>
</dbReference>
<accession>K0J7Y2</accession>
<evidence type="ECO:0000256" key="3">
    <source>
        <dbReference type="ARBA" id="ARBA00022676"/>
    </source>
</evidence>
<dbReference type="EMBL" id="AP012050">
    <property type="protein sequence ID" value="BAM48163.1"/>
    <property type="molecule type" value="Genomic_DNA"/>
</dbReference>
<keyword evidence="3" id="KW-0328">Glycosyltransferase</keyword>